<evidence type="ECO:0000259" key="2">
    <source>
        <dbReference type="Pfam" id="PF01494"/>
    </source>
</evidence>
<dbReference type="InterPro" id="IPR002938">
    <property type="entry name" value="FAD-bd"/>
</dbReference>
<dbReference type="SUPFAM" id="SSF51905">
    <property type="entry name" value="FAD/NAD(P)-binding domain"/>
    <property type="match status" value="1"/>
</dbReference>
<proteinExistence type="predicted"/>
<gene>
    <name evidence="3" type="ORF">NCTC11370_00651</name>
</gene>
<dbReference type="Gene3D" id="3.30.9.10">
    <property type="entry name" value="D-Amino Acid Oxidase, subunit A, domain 2"/>
    <property type="match status" value="1"/>
</dbReference>
<accession>A0A377G6Z1</accession>
<feature type="transmembrane region" description="Helical" evidence="1">
    <location>
        <begin position="21"/>
        <end position="38"/>
    </location>
</feature>
<dbReference type="PANTHER" id="PTHR46865">
    <property type="entry name" value="OXIDOREDUCTASE-RELATED"/>
    <property type="match status" value="1"/>
</dbReference>
<evidence type="ECO:0000313" key="4">
    <source>
        <dbReference type="Proteomes" id="UP000254554"/>
    </source>
</evidence>
<keyword evidence="3" id="KW-0503">Monooxygenase</keyword>
<dbReference type="GO" id="GO:0071949">
    <property type="term" value="F:FAD binding"/>
    <property type="evidence" value="ECO:0007669"/>
    <property type="project" value="InterPro"/>
</dbReference>
<evidence type="ECO:0000313" key="3">
    <source>
        <dbReference type="EMBL" id="STO20592.1"/>
    </source>
</evidence>
<dbReference type="AlphaFoldDB" id="A0A377G6Z1"/>
<protein>
    <submittedName>
        <fullName evidence="3">6-hydroxynicotinate 3-monooxygenase</fullName>
        <ecNumber evidence="3">1.14.13.114</ecNumber>
    </submittedName>
</protein>
<dbReference type="EMBL" id="UGGT01000001">
    <property type="protein sequence ID" value="STO20592.1"/>
    <property type="molecule type" value="Genomic_DNA"/>
</dbReference>
<dbReference type="PANTHER" id="PTHR46865:SF2">
    <property type="entry name" value="MONOOXYGENASE"/>
    <property type="match status" value="1"/>
</dbReference>
<sequence length="404" mass="45796">MINYHIKLKFNENSMSKIQRILVIGAGVAGPAVCYWLKKFGFSPTLIEKNSSPRKSGYAIDIRGIATSLVKKMGIYEEIYAKRTQIQNGCYVNAQGNILHQEEGAKFGFRKEDEIELVRGELVEILMQLIKGIPCYYDRNVEQIEQQKDGLKVIFNGGLTEQYDLVIGADGLHSSTRRMVFSKEEYNLVSLGSYISVCSIPNYLNLNKSEFLFELDQKLIHLSNDRTPTMAHAGFMFRSNHQLNDIRDEQEQKEFLRTTFRDLGWESNKILELMEQSNDFYFDAIMQVKMKSWTKGRVALLGDSGYCASPLSGQGTSLALVGAYILAGELQAARDNHANAFDKYNQLLRPYVQMNQDFGVWVSNTFLLPDEVSKEAVEERAAKAMAELHNAAHAMVLPEYKTTS</sequence>
<keyword evidence="4" id="KW-1185">Reference proteome</keyword>
<keyword evidence="1" id="KW-1133">Transmembrane helix</keyword>
<dbReference type="NCBIfam" id="NF033476">
    <property type="entry name" value="tet_destruct"/>
    <property type="match status" value="1"/>
</dbReference>
<dbReference type="Gene3D" id="3.50.50.60">
    <property type="entry name" value="FAD/NAD(P)-binding domain"/>
    <property type="match status" value="1"/>
</dbReference>
<dbReference type="Proteomes" id="UP000254554">
    <property type="component" value="Unassembled WGS sequence"/>
</dbReference>
<keyword evidence="1" id="KW-0472">Membrane</keyword>
<name>A0A377G6Z1_9GAMM</name>
<organism evidence="3 4">
    <name type="scientific">Fluoribacter dumoffii</name>
    <dbReference type="NCBI Taxonomy" id="463"/>
    <lineage>
        <taxon>Bacteria</taxon>
        <taxon>Pseudomonadati</taxon>
        <taxon>Pseudomonadota</taxon>
        <taxon>Gammaproteobacteria</taxon>
        <taxon>Legionellales</taxon>
        <taxon>Legionellaceae</taxon>
        <taxon>Fluoribacter</taxon>
    </lineage>
</organism>
<dbReference type="PRINTS" id="PR00420">
    <property type="entry name" value="RNGMNOXGNASE"/>
</dbReference>
<dbReference type="InterPro" id="IPR036188">
    <property type="entry name" value="FAD/NAD-bd_sf"/>
</dbReference>
<dbReference type="Pfam" id="PF01494">
    <property type="entry name" value="FAD_binding_3"/>
    <property type="match status" value="1"/>
</dbReference>
<keyword evidence="1" id="KW-0812">Transmembrane</keyword>
<dbReference type="STRING" id="1094715.GCA_000236165_01770"/>
<dbReference type="GO" id="GO:0043731">
    <property type="term" value="F:6-hydroxynicotinate 3-monooxygenase activity"/>
    <property type="evidence" value="ECO:0007669"/>
    <property type="project" value="UniProtKB-EC"/>
</dbReference>
<dbReference type="InterPro" id="IPR051704">
    <property type="entry name" value="FAD_aromatic-hydroxylase"/>
</dbReference>
<evidence type="ECO:0000256" key="1">
    <source>
        <dbReference type="SAM" id="Phobius"/>
    </source>
</evidence>
<dbReference type="EC" id="1.14.13.114" evidence="3"/>
<feature type="domain" description="FAD-binding" evidence="2">
    <location>
        <begin position="21"/>
        <end position="352"/>
    </location>
</feature>
<keyword evidence="3" id="KW-0560">Oxidoreductase</keyword>
<reference evidence="3 4" key="1">
    <citation type="submission" date="2018-06" db="EMBL/GenBank/DDBJ databases">
        <authorList>
            <consortium name="Pathogen Informatics"/>
            <person name="Doyle S."/>
        </authorList>
    </citation>
    <scope>NUCLEOTIDE SEQUENCE [LARGE SCALE GENOMIC DNA]</scope>
    <source>
        <strain evidence="3 4">NCTC11370</strain>
    </source>
</reference>